<dbReference type="Pfam" id="PF13193">
    <property type="entry name" value="AMP-binding_C"/>
    <property type="match status" value="1"/>
</dbReference>
<evidence type="ECO:0000256" key="4">
    <source>
        <dbReference type="ARBA" id="ARBA00022840"/>
    </source>
</evidence>
<feature type="domain" description="AMP-binding enzyme C-terminal" evidence="6">
    <location>
        <begin position="451"/>
        <end position="530"/>
    </location>
</feature>
<evidence type="ECO:0000313" key="8">
    <source>
        <dbReference type="Proteomes" id="UP000277580"/>
    </source>
</evidence>
<dbReference type="OrthoDB" id="6509636at2759"/>
<accession>A0A3N4KBF9</accession>
<reference evidence="7 8" key="1">
    <citation type="journal article" date="2018" name="Nat. Ecol. Evol.">
        <title>Pezizomycetes genomes reveal the molecular basis of ectomycorrhizal truffle lifestyle.</title>
        <authorList>
            <person name="Murat C."/>
            <person name="Payen T."/>
            <person name="Noel B."/>
            <person name="Kuo A."/>
            <person name="Morin E."/>
            <person name="Chen J."/>
            <person name="Kohler A."/>
            <person name="Krizsan K."/>
            <person name="Balestrini R."/>
            <person name="Da Silva C."/>
            <person name="Montanini B."/>
            <person name="Hainaut M."/>
            <person name="Levati E."/>
            <person name="Barry K.W."/>
            <person name="Belfiori B."/>
            <person name="Cichocki N."/>
            <person name="Clum A."/>
            <person name="Dockter R.B."/>
            <person name="Fauchery L."/>
            <person name="Guy J."/>
            <person name="Iotti M."/>
            <person name="Le Tacon F."/>
            <person name="Lindquist E.A."/>
            <person name="Lipzen A."/>
            <person name="Malagnac F."/>
            <person name="Mello A."/>
            <person name="Molinier V."/>
            <person name="Miyauchi S."/>
            <person name="Poulain J."/>
            <person name="Riccioni C."/>
            <person name="Rubini A."/>
            <person name="Sitrit Y."/>
            <person name="Splivallo R."/>
            <person name="Traeger S."/>
            <person name="Wang M."/>
            <person name="Zifcakova L."/>
            <person name="Wipf D."/>
            <person name="Zambonelli A."/>
            <person name="Paolocci F."/>
            <person name="Nowrousian M."/>
            <person name="Ottonello S."/>
            <person name="Baldrian P."/>
            <person name="Spatafora J.W."/>
            <person name="Henrissat B."/>
            <person name="Nagy L.G."/>
            <person name="Aury J.M."/>
            <person name="Wincker P."/>
            <person name="Grigoriev I.V."/>
            <person name="Bonfante P."/>
            <person name="Martin F.M."/>
        </authorList>
    </citation>
    <scope>NUCLEOTIDE SEQUENCE [LARGE SCALE GENOMIC DNA]</scope>
    <source>
        <strain evidence="7 8">CCBAS932</strain>
    </source>
</reference>
<dbReference type="EMBL" id="ML119174">
    <property type="protein sequence ID" value="RPB07836.1"/>
    <property type="molecule type" value="Genomic_DNA"/>
</dbReference>
<evidence type="ECO:0000256" key="2">
    <source>
        <dbReference type="ARBA" id="ARBA00006432"/>
    </source>
</evidence>
<evidence type="ECO:0000256" key="1">
    <source>
        <dbReference type="ARBA" id="ARBA00004924"/>
    </source>
</evidence>
<keyword evidence="8" id="KW-1185">Reference proteome</keyword>
<dbReference type="InterPro" id="IPR025110">
    <property type="entry name" value="AMP-bd_C"/>
</dbReference>
<dbReference type="Proteomes" id="UP000277580">
    <property type="component" value="Unassembled WGS sequence"/>
</dbReference>
<dbReference type="InterPro" id="IPR042099">
    <property type="entry name" value="ANL_N_sf"/>
</dbReference>
<dbReference type="InParanoid" id="A0A3N4KBF9"/>
<dbReference type="Gene3D" id="3.30.300.30">
    <property type="match status" value="1"/>
</dbReference>
<evidence type="ECO:0000313" key="7">
    <source>
        <dbReference type="EMBL" id="RPB07836.1"/>
    </source>
</evidence>
<feature type="domain" description="AMP-dependent synthetase/ligase" evidence="5">
    <location>
        <begin position="41"/>
        <end position="400"/>
    </location>
</feature>
<dbReference type="AlphaFoldDB" id="A0A3N4KBF9"/>
<dbReference type="Gene3D" id="3.40.50.12780">
    <property type="entry name" value="N-terminal domain of ligase-like"/>
    <property type="match status" value="1"/>
</dbReference>
<protein>
    <submittedName>
        <fullName evidence="7">Acetyl-CoA synthetase-like protein</fullName>
    </submittedName>
</protein>
<dbReference type="STRING" id="1392247.A0A3N4KBF9"/>
<dbReference type="SUPFAM" id="SSF56801">
    <property type="entry name" value="Acetyl-CoA synthetase-like"/>
    <property type="match status" value="1"/>
</dbReference>
<organism evidence="7 8">
    <name type="scientific">Morchella conica CCBAS932</name>
    <dbReference type="NCBI Taxonomy" id="1392247"/>
    <lineage>
        <taxon>Eukaryota</taxon>
        <taxon>Fungi</taxon>
        <taxon>Dikarya</taxon>
        <taxon>Ascomycota</taxon>
        <taxon>Pezizomycotina</taxon>
        <taxon>Pezizomycetes</taxon>
        <taxon>Pezizales</taxon>
        <taxon>Morchellaceae</taxon>
        <taxon>Morchella</taxon>
    </lineage>
</organism>
<dbReference type="FunFam" id="3.40.50.12780:FF:000003">
    <property type="entry name" value="Long-chain-fatty-acid--CoA ligase FadD"/>
    <property type="match status" value="1"/>
</dbReference>
<name>A0A3N4KBF9_9PEZI</name>
<keyword evidence="3" id="KW-0547">Nucleotide-binding</keyword>
<evidence type="ECO:0000256" key="3">
    <source>
        <dbReference type="ARBA" id="ARBA00022741"/>
    </source>
</evidence>
<comment type="pathway">
    <text evidence="1">Siderophore biosynthesis.</text>
</comment>
<dbReference type="InterPro" id="IPR000873">
    <property type="entry name" value="AMP-dep_synth/lig_dom"/>
</dbReference>
<dbReference type="PROSITE" id="PS00455">
    <property type="entry name" value="AMP_BINDING"/>
    <property type="match status" value="1"/>
</dbReference>
<evidence type="ECO:0000259" key="5">
    <source>
        <dbReference type="Pfam" id="PF00501"/>
    </source>
</evidence>
<sequence>MPYESPLPPIDVPPTSTIYNFLFGPTSTIATTPASSTRSFIDAATDARISFPELKQLTTHLSTALTRHYGLRPGETVALFSTNTIWYPVAMYGVLRAGGVVSGASPAYTVDEMAYALEKSKARFLFTLPGSLKVALAAAERVGMEKKRVFLLEGRAEGIMGLRQLVEMGRRVANQTPEWVVPEGKGNGEAVAFLSFSSGTTGLPKAVMISHRNVIAQCLQIQKVTTPDLTRVLAALPLFHITGLVHILHLPLLVNADVVMLPQFTLPKMLTAVADYKIPEMLLVPPILIRLIRDPIVANYDLRHVKRLSSGAAPLSREVIKELENKFPWMGLKHGYGMTESCSCITATLPEDTQFKHGHKVGKLCASTQVKIVDENGAEVPRGQPGELLAKGPQVTMGYLENEKATRETYDCEGWLHTGDVAVIDEDGHVEIVERIKEMIKVNGVQVAPAELEDLLLGHPKVEDVAVLGVPHEMMGEVPRAYVVLKAGVKQDGAEEELVGYVKKSRGAKDKWLRGGVRFIESVPKSPSGKILRRVLREKAKTEDKVVEKAKL</sequence>
<dbReference type="InterPro" id="IPR020845">
    <property type="entry name" value="AMP-binding_CS"/>
</dbReference>
<dbReference type="GO" id="GO:0005524">
    <property type="term" value="F:ATP binding"/>
    <property type="evidence" value="ECO:0007669"/>
    <property type="project" value="UniProtKB-KW"/>
</dbReference>
<dbReference type="FunFam" id="3.30.300.30:FF:000007">
    <property type="entry name" value="4-coumarate--CoA ligase 2"/>
    <property type="match status" value="1"/>
</dbReference>
<evidence type="ECO:0000259" key="6">
    <source>
        <dbReference type="Pfam" id="PF13193"/>
    </source>
</evidence>
<dbReference type="InterPro" id="IPR045851">
    <property type="entry name" value="AMP-bd_C_sf"/>
</dbReference>
<dbReference type="PANTHER" id="PTHR24096">
    <property type="entry name" value="LONG-CHAIN-FATTY-ACID--COA LIGASE"/>
    <property type="match status" value="1"/>
</dbReference>
<dbReference type="Pfam" id="PF00501">
    <property type="entry name" value="AMP-binding"/>
    <property type="match status" value="1"/>
</dbReference>
<dbReference type="PANTHER" id="PTHR24096:SF422">
    <property type="entry name" value="BCDNA.GH02901"/>
    <property type="match status" value="1"/>
</dbReference>
<dbReference type="GO" id="GO:0016405">
    <property type="term" value="F:CoA-ligase activity"/>
    <property type="evidence" value="ECO:0007669"/>
    <property type="project" value="TreeGrafter"/>
</dbReference>
<keyword evidence="4" id="KW-0067">ATP-binding</keyword>
<proteinExistence type="inferred from homology"/>
<gene>
    <name evidence="7" type="ORF">P167DRAFT_578886</name>
</gene>
<dbReference type="CDD" id="cd05911">
    <property type="entry name" value="Firefly_Luc_like"/>
    <property type="match status" value="1"/>
</dbReference>
<comment type="similarity">
    <text evidence="2">Belongs to the ATP-dependent AMP-binding enzyme family.</text>
</comment>